<reference evidence="1 2" key="1">
    <citation type="submission" date="2020-06" db="EMBL/GenBank/DDBJ databases">
        <title>Sulfitobacter algicola sp. nov., isolated from green algae.</title>
        <authorList>
            <person name="Wang C."/>
        </authorList>
    </citation>
    <scope>NUCLEOTIDE SEQUENCE [LARGE SCALE GENOMIC DNA]</scope>
    <source>
        <strain evidence="1 2">1151</strain>
    </source>
</reference>
<evidence type="ECO:0000313" key="1">
    <source>
        <dbReference type="EMBL" id="NSX56035.1"/>
    </source>
</evidence>
<proteinExistence type="predicted"/>
<sequence>MKRLLLILPLVACTPIAEPDASADLKSCKGDEFAYLVGQTTDELEKTLILQPVRMIRPGSIVSQEYMPQRMNIHVNNAGKVQRLSCG</sequence>
<name>A0ABX2IXR9_9RHOB</name>
<accession>A0ABX2IXR9</accession>
<comment type="caution">
    <text evidence="1">The sequence shown here is derived from an EMBL/GenBank/DDBJ whole genome shotgun (WGS) entry which is preliminary data.</text>
</comment>
<dbReference type="RefSeq" id="WP_174139183.1">
    <property type="nucleotide sequence ID" value="NZ_JABUFE010000009.1"/>
</dbReference>
<dbReference type="Pfam" id="PF11720">
    <property type="entry name" value="Inhibitor_I78"/>
    <property type="match status" value="1"/>
</dbReference>
<organism evidence="1 2">
    <name type="scientific">Parasulfitobacter algicola</name>
    <dbReference type="NCBI Taxonomy" id="2614809"/>
    <lineage>
        <taxon>Bacteria</taxon>
        <taxon>Pseudomonadati</taxon>
        <taxon>Pseudomonadota</taxon>
        <taxon>Alphaproteobacteria</taxon>
        <taxon>Rhodobacterales</taxon>
        <taxon>Roseobacteraceae</taxon>
        <taxon>Parasulfitobacter</taxon>
    </lineage>
</organism>
<evidence type="ECO:0000313" key="2">
    <source>
        <dbReference type="Proteomes" id="UP000777935"/>
    </source>
</evidence>
<gene>
    <name evidence="1" type="ORF">HRQ87_14625</name>
</gene>
<evidence type="ECO:0008006" key="3">
    <source>
        <dbReference type="Google" id="ProtNLM"/>
    </source>
</evidence>
<dbReference type="EMBL" id="JABUFE010000009">
    <property type="protein sequence ID" value="NSX56035.1"/>
    <property type="molecule type" value="Genomic_DNA"/>
</dbReference>
<dbReference type="Gene3D" id="3.30.10.10">
    <property type="entry name" value="Trypsin Inhibitor V, subunit A"/>
    <property type="match status" value="1"/>
</dbReference>
<protein>
    <recommendedName>
        <fullName evidence="3">Peptidase inhibitor I78 family protein</fullName>
    </recommendedName>
</protein>
<dbReference type="Proteomes" id="UP000777935">
    <property type="component" value="Unassembled WGS sequence"/>
</dbReference>
<dbReference type="InterPro" id="IPR021719">
    <property type="entry name" value="Prot_inh_I78"/>
</dbReference>
<keyword evidence="2" id="KW-1185">Reference proteome</keyword>